<evidence type="ECO:0000313" key="1">
    <source>
        <dbReference type="EMBL" id="MBA1159008.1"/>
    </source>
</evidence>
<organism evidence="1 2">
    <name type="scientific">Microvirga mediterraneensis</name>
    <dbReference type="NCBI Taxonomy" id="2754695"/>
    <lineage>
        <taxon>Bacteria</taxon>
        <taxon>Pseudomonadati</taxon>
        <taxon>Pseudomonadota</taxon>
        <taxon>Alphaproteobacteria</taxon>
        <taxon>Hyphomicrobiales</taxon>
        <taxon>Methylobacteriaceae</taxon>
        <taxon>Microvirga</taxon>
    </lineage>
</organism>
<gene>
    <name evidence="1" type="ORF">H0S73_23215</name>
</gene>
<name>A0A838BUI0_9HYPH</name>
<reference evidence="1 2" key="1">
    <citation type="submission" date="2020-07" db="EMBL/GenBank/DDBJ databases">
        <title>Draft genome and description of Microvirga mediterraneensis Marseille-Q2068 sp. nov.</title>
        <authorList>
            <person name="Boxberger M."/>
        </authorList>
    </citation>
    <scope>NUCLEOTIDE SEQUENCE [LARGE SCALE GENOMIC DNA]</scope>
    <source>
        <strain evidence="1 2">Marseille-Q2068</strain>
    </source>
</reference>
<sequence length="167" mass="18779">MDEVAGPRSALTFNGPLEAGVRLVAILGAAFPQAFDIERLTAYDYLLVHTQQLGGPADLHPPAPIQAPMTEVRRKVIQSALMLMMTRDLVTRDVQTTGIRYRAGETASLFLDSLQSSYLRELKMRASWLVRYLEGFNDVQFRALMDELFESWVVEFQAVERSLGAEQ</sequence>
<keyword evidence="2" id="KW-1185">Reference proteome</keyword>
<proteinExistence type="predicted"/>
<evidence type="ECO:0000313" key="2">
    <source>
        <dbReference type="Proteomes" id="UP000572984"/>
    </source>
</evidence>
<comment type="caution">
    <text evidence="1">The sequence shown here is derived from an EMBL/GenBank/DDBJ whole genome shotgun (WGS) entry which is preliminary data.</text>
</comment>
<dbReference type="AlphaFoldDB" id="A0A838BUI0"/>
<dbReference type="Proteomes" id="UP000572984">
    <property type="component" value="Unassembled WGS sequence"/>
</dbReference>
<dbReference type="Pfam" id="PF20288">
    <property type="entry name" value="MC2"/>
    <property type="match status" value="1"/>
</dbReference>
<dbReference type="InterPro" id="IPR046904">
    <property type="entry name" value="ABC-3C_MC2"/>
</dbReference>
<dbReference type="RefSeq" id="WP_181054590.1">
    <property type="nucleotide sequence ID" value="NZ_JACDXJ010000002.1"/>
</dbReference>
<protein>
    <submittedName>
        <fullName evidence="1">Threonine transporter</fullName>
    </submittedName>
</protein>
<accession>A0A838BUI0</accession>
<dbReference type="EMBL" id="JACDXJ010000002">
    <property type="protein sequence ID" value="MBA1159008.1"/>
    <property type="molecule type" value="Genomic_DNA"/>
</dbReference>